<feature type="binding site" evidence="16">
    <location>
        <position position="255"/>
    </location>
    <ligand>
        <name>NAD(+)</name>
        <dbReference type="ChEBI" id="CHEBI:57540"/>
    </ligand>
</feature>
<comment type="catalytic activity">
    <reaction evidence="9">
        <text>sn-glycerol 3-phosphate + NADP(+) = dihydroxyacetone phosphate + NADPH + H(+)</text>
        <dbReference type="Rhea" id="RHEA:11096"/>
        <dbReference type="ChEBI" id="CHEBI:15378"/>
        <dbReference type="ChEBI" id="CHEBI:57597"/>
        <dbReference type="ChEBI" id="CHEBI:57642"/>
        <dbReference type="ChEBI" id="CHEBI:57783"/>
        <dbReference type="ChEBI" id="CHEBI:58349"/>
        <dbReference type="EC" id="1.1.1.94"/>
    </reaction>
    <physiologicalReaction direction="right-to-left" evidence="9">
        <dbReference type="Rhea" id="RHEA:11098"/>
    </physiologicalReaction>
</comment>
<feature type="binding site" evidence="15">
    <location>
        <begin position="255"/>
        <end position="256"/>
    </location>
    <ligand>
        <name>substrate</name>
    </ligand>
</feature>
<sequence length="333" mass="36903">MSKIVVMGAGSWGTALALLLAENGNEVVLWEFFEERAKEMQKTRRNNYYLGGIDLPDNITITNKIENILDGAEYLLFSIPSQNLRNAIQLVSSQLTEDIIIINTGKGIEVSTKLRLSEVIKEEILGKYHKNIVALSGPTHAEEVVKKLPTTIVAAGEEEKAQKVQELFSNNYFRVYYSTDITGVELGGALKNCIAIAAGIVDGLGYGDNTKAAVITRGLAEISRFSKNFNAFEKTFSGLAGMGDLIVTCTSQHSRNRYVGEELGKGKKIDDILNGMNMVAEGVPTIKAVHEISKDKNIDMPIIESLYRIIYENENILKIAKVLMERDLKEEFY</sequence>
<feature type="binding site" evidence="16">
    <location>
        <begin position="8"/>
        <end position="13"/>
    </location>
    <ligand>
        <name>NAD(+)</name>
        <dbReference type="ChEBI" id="CHEBI:57540"/>
    </ligand>
</feature>
<comment type="subcellular location">
    <subcellularLocation>
        <location evidence="13">Cytoplasm</location>
    </subcellularLocation>
</comment>
<dbReference type="EMBL" id="SOBG01000003">
    <property type="protein sequence ID" value="TDT71504.1"/>
    <property type="molecule type" value="Genomic_DNA"/>
</dbReference>
<dbReference type="InterPro" id="IPR011128">
    <property type="entry name" value="G3P_DH_NAD-dep_N"/>
</dbReference>
<evidence type="ECO:0000256" key="14">
    <source>
        <dbReference type="PIRSR" id="PIRSR000114-1"/>
    </source>
</evidence>
<feature type="binding site" evidence="13">
    <location>
        <position position="137"/>
    </location>
    <ligand>
        <name>sn-glycerol 3-phosphate</name>
        <dbReference type="ChEBI" id="CHEBI:57597"/>
    </ligand>
</feature>
<keyword evidence="5 13" id="KW-0520">NAD</keyword>
<dbReference type="PRINTS" id="PR00077">
    <property type="entry name" value="GPDHDRGNASE"/>
</dbReference>
<dbReference type="InterPro" id="IPR006168">
    <property type="entry name" value="G3P_DH_NAD-dep"/>
</dbReference>
<dbReference type="FunFam" id="3.40.50.720:FF:000019">
    <property type="entry name" value="Glycerol-3-phosphate dehydrogenase [NAD(P)+]"/>
    <property type="match status" value="1"/>
</dbReference>
<evidence type="ECO:0000256" key="13">
    <source>
        <dbReference type="HAMAP-Rule" id="MF_00394"/>
    </source>
</evidence>
<comment type="caution">
    <text evidence="13">Lacks conserved residue(s) required for the propagation of feature annotation.</text>
</comment>
<evidence type="ECO:0000256" key="8">
    <source>
        <dbReference type="ARBA" id="ARBA00023264"/>
    </source>
</evidence>
<reference evidence="20 21" key="1">
    <citation type="submission" date="2019-03" db="EMBL/GenBank/DDBJ databases">
        <title>Genomic Encyclopedia of Type Strains, Phase IV (KMG-IV): sequencing the most valuable type-strain genomes for metagenomic binning, comparative biology and taxonomic classification.</title>
        <authorList>
            <person name="Goeker M."/>
        </authorList>
    </citation>
    <scope>NUCLEOTIDE SEQUENCE [LARGE SCALE GENOMIC DNA]</scope>
    <source>
        <strain evidence="20 21">DSM 100055</strain>
    </source>
</reference>
<feature type="domain" description="Glycerol-3-phosphate dehydrogenase NAD-dependent N-terminal" evidence="18">
    <location>
        <begin position="3"/>
        <end position="161"/>
    </location>
</feature>
<dbReference type="GO" id="GO:0046167">
    <property type="term" value="P:glycerol-3-phosphate biosynthetic process"/>
    <property type="evidence" value="ECO:0007669"/>
    <property type="project" value="UniProtKB-UniRule"/>
</dbReference>
<keyword evidence="3 13" id="KW-0521">NADP</keyword>
<dbReference type="InterPro" id="IPR006109">
    <property type="entry name" value="G3P_DH_NAD-dep_C"/>
</dbReference>
<feature type="binding site" evidence="13">
    <location>
        <position position="191"/>
    </location>
    <ligand>
        <name>sn-glycerol 3-phosphate</name>
        <dbReference type="ChEBI" id="CHEBI:57597"/>
    </ligand>
</feature>
<dbReference type="GO" id="GO:0051287">
    <property type="term" value="F:NAD binding"/>
    <property type="evidence" value="ECO:0007669"/>
    <property type="project" value="InterPro"/>
</dbReference>
<comment type="caution">
    <text evidence="20">The sequence shown here is derived from an EMBL/GenBank/DDBJ whole genome shotgun (WGS) entry which is preliminary data.</text>
</comment>
<feature type="binding site" evidence="13">
    <location>
        <position position="12"/>
    </location>
    <ligand>
        <name>NADPH</name>
        <dbReference type="ChEBI" id="CHEBI:57783"/>
    </ligand>
</feature>
<dbReference type="InterPro" id="IPR013328">
    <property type="entry name" value="6PGD_dom2"/>
</dbReference>
<feature type="binding site" evidence="13">
    <location>
        <position position="49"/>
    </location>
    <ligand>
        <name>NADPH</name>
        <dbReference type="ChEBI" id="CHEBI:57783"/>
    </ligand>
</feature>
<evidence type="ECO:0000313" key="20">
    <source>
        <dbReference type="EMBL" id="TDT71504.1"/>
    </source>
</evidence>
<evidence type="ECO:0000256" key="15">
    <source>
        <dbReference type="PIRSR" id="PIRSR000114-2"/>
    </source>
</evidence>
<feature type="binding site" evidence="13">
    <location>
        <position position="255"/>
    </location>
    <ligand>
        <name>sn-glycerol 3-phosphate</name>
        <dbReference type="ChEBI" id="CHEBI:57597"/>
    </ligand>
</feature>
<keyword evidence="13" id="KW-0547">Nucleotide-binding</keyword>
<keyword evidence="4 13" id="KW-0560">Oxidoreductase</keyword>
<dbReference type="RefSeq" id="WP_134112771.1">
    <property type="nucleotide sequence ID" value="NZ_SOBG01000003.1"/>
</dbReference>
<evidence type="ECO:0000256" key="16">
    <source>
        <dbReference type="PIRSR" id="PIRSR000114-3"/>
    </source>
</evidence>
<proteinExistence type="inferred from homology"/>
<protein>
    <recommendedName>
        <fullName evidence="11 13">Glycerol-3-phosphate dehydrogenase [NAD(P)+]</fullName>
        <ecNumber evidence="10 13">1.1.1.94</ecNumber>
    </recommendedName>
    <alternativeName>
        <fullName evidence="13">NAD(P)(+)-dependent glycerol-3-phosphate dehydrogenase</fullName>
    </alternativeName>
    <alternativeName>
        <fullName evidence="12 13">NAD(P)H-dependent dihydroxyacetone-phosphate reductase</fullName>
    </alternativeName>
</protein>
<gene>
    <name evidence="13" type="primary">gpsA</name>
    <name evidence="20" type="ORF">EV215_0880</name>
</gene>
<feature type="binding site" evidence="16">
    <location>
        <position position="141"/>
    </location>
    <ligand>
        <name>NAD(+)</name>
        <dbReference type="ChEBI" id="CHEBI:57540"/>
    </ligand>
</feature>
<feature type="active site" description="Proton acceptor" evidence="13 14">
    <location>
        <position position="191"/>
    </location>
</feature>
<feature type="binding site" evidence="13">
    <location>
        <position position="244"/>
    </location>
    <ligand>
        <name>sn-glycerol 3-phosphate</name>
        <dbReference type="ChEBI" id="CHEBI:57597"/>
    </ligand>
</feature>
<dbReference type="GO" id="GO:0047952">
    <property type="term" value="F:glycerol-3-phosphate dehydrogenase [NAD(P)+] activity"/>
    <property type="evidence" value="ECO:0007669"/>
    <property type="project" value="UniProtKB-UniRule"/>
</dbReference>
<feature type="binding site" evidence="13">
    <location>
        <position position="141"/>
    </location>
    <ligand>
        <name>NADPH</name>
        <dbReference type="ChEBI" id="CHEBI:57783"/>
    </ligand>
</feature>
<keyword evidence="7 13" id="KW-0594">Phospholipid biosynthesis</keyword>
<evidence type="ECO:0000256" key="1">
    <source>
        <dbReference type="ARBA" id="ARBA00011009"/>
    </source>
</evidence>
<evidence type="ECO:0000313" key="21">
    <source>
        <dbReference type="Proteomes" id="UP000294678"/>
    </source>
</evidence>
<feature type="binding site" evidence="13">
    <location>
        <position position="281"/>
    </location>
    <ligand>
        <name>NADPH</name>
        <dbReference type="ChEBI" id="CHEBI:57783"/>
    </ligand>
</feature>
<comment type="catalytic activity">
    <reaction evidence="13">
        <text>sn-glycerol 3-phosphate + NAD(+) = dihydroxyacetone phosphate + NADH + H(+)</text>
        <dbReference type="Rhea" id="RHEA:11092"/>
        <dbReference type="ChEBI" id="CHEBI:15378"/>
        <dbReference type="ChEBI" id="CHEBI:57540"/>
        <dbReference type="ChEBI" id="CHEBI:57597"/>
        <dbReference type="ChEBI" id="CHEBI:57642"/>
        <dbReference type="ChEBI" id="CHEBI:57945"/>
        <dbReference type="EC" id="1.1.1.94"/>
    </reaction>
</comment>
<dbReference type="SUPFAM" id="SSF48179">
    <property type="entry name" value="6-phosphogluconate dehydrogenase C-terminal domain-like"/>
    <property type="match status" value="1"/>
</dbReference>
<organism evidence="20 21">
    <name type="scientific">Hypnocyclicus thermotrophus</name>
    <dbReference type="NCBI Taxonomy" id="1627895"/>
    <lineage>
        <taxon>Bacteria</taxon>
        <taxon>Fusobacteriati</taxon>
        <taxon>Fusobacteriota</taxon>
        <taxon>Fusobacteriia</taxon>
        <taxon>Fusobacteriales</taxon>
        <taxon>Fusobacteriaceae</taxon>
        <taxon>Hypnocyclicus</taxon>
    </lineage>
</organism>
<dbReference type="GO" id="GO:0046168">
    <property type="term" value="P:glycerol-3-phosphate catabolic process"/>
    <property type="evidence" value="ECO:0007669"/>
    <property type="project" value="InterPro"/>
</dbReference>
<dbReference type="HAMAP" id="MF_00394">
    <property type="entry name" value="NAD_Glyc3P_dehydrog"/>
    <property type="match status" value="1"/>
</dbReference>
<keyword evidence="13" id="KW-0963">Cytoplasm</keyword>
<feature type="binding site" evidence="13">
    <location>
        <position position="255"/>
    </location>
    <ligand>
        <name>NADPH</name>
        <dbReference type="ChEBI" id="CHEBI:57783"/>
    </ligand>
</feature>
<dbReference type="AlphaFoldDB" id="A0AA46I5U7"/>
<dbReference type="NCBIfam" id="NF000942">
    <property type="entry name" value="PRK00094.1-4"/>
    <property type="match status" value="1"/>
</dbReference>
<evidence type="ECO:0000259" key="19">
    <source>
        <dbReference type="Pfam" id="PF07479"/>
    </source>
</evidence>
<keyword evidence="8 13" id="KW-1208">Phospholipid metabolism</keyword>
<evidence type="ECO:0000256" key="2">
    <source>
        <dbReference type="ARBA" id="ARBA00022516"/>
    </source>
</evidence>
<dbReference type="Gene3D" id="1.10.1040.10">
    <property type="entry name" value="N-(1-d-carboxylethyl)-l-norvaline Dehydrogenase, domain 2"/>
    <property type="match status" value="1"/>
</dbReference>
<keyword evidence="2 13" id="KW-0444">Lipid biosynthesis</keyword>
<dbReference type="SUPFAM" id="SSF51735">
    <property type="entry name" value="NAD(P)-binding Rossmann-fold domains"/>
    <property type="match status" value="1"/>
</dbReference>
<evidence type="ECO:0000256" key="9">
    <source>
        <dbReference type="ARBA" id="ARBA00052716"/>
    </source>
</evidence>
<dbReference type="GO" id="GO:0005975">
    <property type="term" value="P:carbohydrate metabolic process"/>
    <property type="evidence" value="ECO:0007669"/>
    <property type="project" value="InterPro"/>
</dbReference>
<feature type="binding site" evidence="13">
    <location>
        <position position="256"/>
    </location>
    <ligand>
        <name>sn-glycerol 3-phosphate</name>
        <dbReference type="ChEBI" id="CHEBI:57597"/>
    </ligand>
</feature>
<dbReference type="PIRSF" id="PIRSF000114">
    <property type="entry name" value="Glycerol-3-P_dh"/>
    <property type="match status" value="1"/>
</dbReference>
<feature type="binding site" evidence="13">
    <location>
        <position position="279"/>
    </location>
    <ligand>
        <name>NADPH</name>
        <dbReference type="ChEBI" id="CHEBI:57783"/>
    </ligand>
</feature>
<dbReference type="EC" id="1.1.1.94" evidence="10 13"/>
<feature type="binding site" evidence="13">
    <location>
        <position position="254"/>
    </location>
    <ligand>
        <name>sn-glycerol 3-phosphate</name>
        <dbReference type="ChEBI" id="CHEBI:57597"/>
    </ligand>
</feature>
<dbReference type="GO" id="GO:0006650">
    <property type="term" value="P:glycerophospholipid metabolic process"/>
    <property type="evidence" value="ECO:0007669"/>
    <property type="project" value="UniProtKB-UniRule"/>
</dbReference>
<evidence type="ECO:0000256" key="17">
    <source>
        <dbReference type="RuleBase" id="RU000437"/>
    </source>
</evidence>
<comment type="pathway">
    <text evidence="13">Membrane lipid metabolism; glycerophospholipid metabolism.</text>
</comment>
<dbReference type="InterPro" id="IPR036291">
    <property type="entry name" value="NAD(P)-bd_dom_sf"/>
</dbReference>
<evidence type="ECO:0000256" key="12">
    <source>
        <dbReference type="ARBA" id="ARBA00080511"/>
    </source>
</evidence>
<dbReference type="PANTHER" id="PTHR11728:SF1">
    <property type="entry name" value="GLYCEROL-3-PHOSPHATE DEHYDROGENASE [NAD(+)] 2, CHLOROPLASTIC"/>
    <property type="match status" value="1"/>
</dbReference>
<comment type="similarity">
    <text evidence="1 13 17">Belongs to the NAD-dependent glycerol-3-phosphate dehydrogenase family.</text>
</comment>
<keyword evidence="6 13" id="KW-0443">Lipid metabolism</keyword>
<feature type="binding site" evidence="13">
    <location>
        <position position="139"/>
    </location>
    <ligand>
        <name>sn-glycerol 3-phosphate</name>
        <dbReference type="ChEBI" id="CHEBI:57597"/>
    </ligand>
</feature>
<evidence type="ECO:0000256" key="11">
    <source>
        <dbReference type="ARBA" id="ARBA00069372"/>
    </source>
</evidence>
<dbReference type="Pfam" id="PF07479">
    <property type="entry name" value="NAD_Gly3P_dh_C"/>
    <property type="match status" value="1"/>
</dbReference>
<comment type="function">
    <text evidence="13">Catalyzes the reduction of the glycolytic intermediate dihydroxyacetone phosphate (DHAP) to sn-glycerol 3-phosphate (G3P), the key precursor for phospholipid synthesis.</text>
</comment>
<feature type="binding site" evidence="13">
    <location>
        <position position="106"/>
    </location>
    <ligand>
        <name>sn-glycerol 3-phosphate</name>
        <dbReference type="ChEBI" id="CHEBI:57597"/>
    </ligand>
</feature>
<dbReference type="GO" id="GO:0008654">
    <property type="term" value="P:phospholipid biosynthetic process"/>
    <property type="evidence" value="ECO:0007669"/>
    <property type="project" value="UniProtKB-KW"/>
</dbReference>
<keyword evidence="21" id="KW-1185">Reference proteome</keyword>
<dbReference type="Proteomes" id="UP000294678">
    <property type="component" value="Unassembled WGS sequence"/>
</dbReference>
<evidence type="ECO:0000256" key="4">
    <source>
        <dbReference type="ARBA" id="ARBA00023002"/>
    </source>
</evidence>
<dbReference type="NCBIfam" id="NF000940">
    <property type="entry name" value="PRK00094.1-2"/>
    <property type="match status" value="1"/>
</dbReference>
<evidence type="ECO:0000256" key="10">
    <source>
        <dbReference type="ARBA" id="ARBA00066687"/>
    </source>
</evidence>
<feature type="binding site" evidence="13">
    <location>
        <position position="106"/>
    </location>
    <ligand>
        <name>NADPH</name>
        <dbReference type="ChEBI" id="CHEBI:57783"/>
    </ligand>
</feature>
<evidence type="ECO:0000256" key="7">
    <source>
        <dbReference type="ARBA" id="ARBA00023209"/>
    </source>
</evidence>
<dbReference type="Gene3D" id="3.40.50.720">
    <property type="entry name" value="NAD(P)-binding Rossmann-like Domain"/>
    <property type="match status" value="1"/>
</dbReference>
<dbReference type="GO" id="GO:0005829">
    <property type="term" value="C:cytosol"/>
    <property type="evidence" value="ECO:0007669"/>
    <property type="project" value="TreeGrafter"/>
</dbReference>
<dbReference type="PANTHER" id="PTHR11728">
    <property type="entry name" value="GLYCEROL-3-PHOSPHATE DEHYDROGENASE"/>
    <property type="match status" value="1"/>
</dbReference>
<dbReference type="NCBIfam" id="NF000941">
    <property type="entry name" value="PRK00094.1-3"/>
    <property type="match status" value="1"/>
</dbReference>
<evidence type="ECO:0000256" key="5">
    <source>
        <dbReference type="ARBA" id="ARBA00023027"/>
    </source>
</evidence>
<dbReference type="Pfam" id="PF01210">
    <property type="entry name" value="NAD_Gly3P_dh_N"/>
    <property type="match status" value="1"/>
</dbReference>
<accession>A0AA46I5U7</accession>
<evidence type="ECO:0000256" key="6">
    <source>
        <dbReference type="ARBA" id="ARBA00023098"/>
    </source>
</evidence>
<dbReference type="FunFam" id="1.10.1040.10:FF:000001">
    <property type="entry name" value="Glycerol-3-phosphate dehydrogenase [NAD(P)+]"/>
    <property type="match status" value="1"/>
</dbReference>
<name>A0AA46I5U7_9FUSO</name>
<evidence type="ECO:0000259" key="18">
    <source>
        <dbReference type="Pfam" id="PF01210"/>
    </source>
</evidence>
<evidence type="ECO:0000256" key="3">
    <source>
        <dbReference type="ARBA" id="ARBA00022857"/>
    </source>
</evidence>
<dbReference type="InterPro" id="IPR008927">
    <property type="entry name" value="6-PGluconate_DH-like_C_sf"/>
</dbReference>
<feature type="binding site" evidence="16">
    <location>
        <position position="32"/>
    </location>
    <ligand>
        <name>NAD(+)</name>
        <dbReference type="ChEBI" id="CHEBI:57540"/>
    </ligand>
</feature>
<feature type="domain" description="Glycerol-3-phosphate dehydrogenase NAD-dependent C-terminal" evidence="19">
    <location>
        <begin position="180"/>
        <end position="319"/>
    </location>
</feature>
<feature type="binding site" evidence="13">
    <location>
        <position position="11"/>
    </location>
    <ligand>
        <name>NADPH</name>
        <dbReference type="ChEBI" id="CHEBI:57783"/>
    </ligand>
</feature>
<feature type="binding site" evidence="15">
    <location>
        <position position="106"/>
    </location>
    <ligand>
        <name>substrate</name>
    </ligand>
</feature>